<evidence type="ECO:0000313" key="8">
    <source>
        <dbReference type="Proteomes" id="UP000673691"/>
    </source>
</evidence>
<name>A0A8H7ZW31_9FUNG</name>
<dbReference type="InterPro" id="IPR042455">
    <property type="entry name" value="DOCK_N_sub1"/>
</dbReference>
<keyword evidence="2" id="KW-0728">SH3 domain</keyword>
<dbReference type="AlphaFoldDB" id="A0A8H7ZW31"/>
<dbReference type="SMART" id="SM00326">
    <property type="entry name" value="SH3"/>
    <property type="match status" value="1"/>
</dbReference>
<dbReference type="Gene3D" id="2.30.30.40">
    <property type="entry name" value="SH3 Domains"/>
    <property type="match status" value="1"/>
</dbReference>
<evidence type="ECO:0000256" key="3">
    <source>
        <dbReference type="ARBA" id="ARBA00022490"/>
    </source>
</evidence>
<feature type="non-terminal residue" evidence="7">
    <location>
        <position position="1066"/>
    </location>
</feature>
<evidence type="ECO:0000256" key="1">
    <source>
        <dbReference type="ARBA" id="ARBA00004496"/>
    </source>
</evidence>
<dbReference type="PANTHER" id="PTHR45653:SF10">
    <property type="entry name" value="MYOBLAST CITY, ISOFORM B"/>
    <property type="match status" value="1"/>
</dbReference>
<evidence type="ECO:0000313" key="7">
    <source>
        <dbReference type="EMBL" id="KAG5460618.1"/>
    </source>
</evidence>
<dbReference type="PANTHER" id="PTHR45653">
    <property type="entry name" value="DEDICATOR OF CYTOKINESIS"/>
    <property type="match status" value="1"/>
</dbReference>
<dbReference type="EMBL" id="JAEFCI010004950">
    <property type="protein sequence ID" value="KAG5460618.1"/>
    <property type="molecule type" value="Genomic_DNA"/>
</dbReference>
<dbReference type="Pfam" id="PF14429">
    <property type="entry name" value="DOCK-C2"/>
    <property type="match status" value="1"/>
</dbReference>
<dbReference type="GO" id="GO:0005085">
    <property type="term" value="F:guanyl-nucleotide exchange factor activity"/>
    <property type="evidence" value="ECO:0007669"/>
    <property type="project" value="InterPro"/>
</dbReference>
<keyword evidence="3" id="KW-0963">Cytoplasm</keyword>
<evidence type="ECO:0000256" key="4">
    <source>
        <dbReference type="PROSITE-ProRule" id="PRU00983"/>
    </source>
</evidence>
<feature type="compositionally biased region" description="Gly residues" evidence="5">
    <location>
        <begin position="35"/>
        <end position="44"/>
    </location>
</feature>
<dbReference type="GO" id="GO:0007264">
    <property type="term" value="P:small GTPase-mediated signal transduction"/>
    <property type="evidence" value="ECO:0007669"/>
    <property type="project" value="InterPro"/>
</dbReference>
<keyword evidence="8" id="KW-1185">Reference proteome</keyword>
<proteinExistence type="inferred from homology"/>
<reference evidence="7 8" key="1">
    <citation type="journal article" name="Sci. Rep.">
        <title>Genome-scale phylogenetic analyses confirm Olpidium as the closest living zoosporic fungus to the non-flagellated, terrestrial fungi.</title>
        <authorList>
            <person name="Chang Y."/>
            <person name="Rochon D."/>
            <person name="Sekimoto S."/>
            <person name="Wang Y."/>
            <person name="Chovatia M."/>
            <person name="Sandor L."/>
            <person name="Salamov A."/>
            <person name="Grigoriev I.V."/>
            <person name="Stajich J.E."/>
            <person name="Spatafora J.W."/>
        </authorList>
    </citation>
    <scope>NUCLEOTIDE SEQUENCE [LARGE SCALE GENOMIC DNA]</scope>
    <source>
        <strain evidence="7">S191</strain>
    </source>
</reference>
<dbReference type="InterPro" id="IPR001452">
    <property type="entry name" value="SH3_domain"/>
</dbReference>
<dbReference type="GO" id="GO:0031267">
    <property type="term" value="F:small GTPase binding"/>
    <property type="evidence" value="ECO:0007669"/>
    <property type="project" value="TreeGrafter"/>
</dbReference>
<dbReference type="Pfam" id="PF16172">
    <property type="entry name" value="DOCK_N"/>
    <property type="match status" value="2"/>
</dbReference>
<dbReference type="Gene3D" id="2.60.40.150">
    <property type="entry name" value="C2 domain"/>
    <property type="match status" value="1"/>
</dbReference>
<dbReference type="GO" id="GO:0005737">
    <property type="term" value="C:cytoplasm"/>
    <property type="evidence" value="ECO:0007669"/>
    <property type="project" value="UniProtKB-SubCell"/>
</dbReference>
<dbReference type="InterPro" id="IPR032376">
    <property type="entry name" value="DOCK_N"/>
</dbReference>
<dbReference type="InterPro" id="IPR056372">
    <property type="entry name" value="TPR_DOCK"/>
</dbReference>
<evidence type="ECO:0000259" key="6">
    <source>
        <dbReference type="PROSITE" id="PS51650"/>
    </source>
</evidence>
<dbReference type="Pfam" id="PF23554">
    <property type="entry name" value="TPR_DOCK"/>
    <property type="match status" value="1"/>
</dbReference>
<dbReference type="Gene3D" id="1.20.1270.350">
    <property type="entry name" value="Dedicator of cytokinesis N-terminal subdomain"/>
    <property type="match status" value="1"/>
</dbReference>
<dbReference type="InterPro" id="IPR035892">
    <property type="entry name" value="C2_domain_sf"/>
</dbReference>
<dbReference type="Proteomes" id="UP000673691">
    <property type="component" value="Unassembled WGS sequence"/>
</dbReference>
<dbReference type="OrthoDB" id="18896at2759"/>
<dbReference type="GO" id="GO:0005886">
    <property type="term" value="C:plasma membrane"/>
    <property type="evidence" value="ECO:0007669"/>
    <property type="project" value="TreeGrafter"/>
</dbReference>
<dbReference type="InterPro" id="IPR026791">
    <property type="entry name" value="DOCK"/>
</dbReference>
<protein>
    <submittedName>
        <fullName evidence="7">C2 domain in Dock180 and Zizimin proteins-domain-containing protein</fullName>
    </submittedName>
</protein>
<sequence>MATSLWSPIQAYGVVIYPFAPAGGHSEEQGQPRPGAGGGGGGVRESGKSPQSPSAAAATAAVTAKQVPLEVGDDVFVTGQLGGWYSGYVYHGGRFGIFPANHVHLRAADKNRKGEFDSLGGRPSQDELRGAVDSQPKLSDACDVAPHGPDQAAAAATDRDTSTSSLDAAGKSYGLGVARQKKGRPQHPALPAAFDATQPPASLQIPPLPPHITKSGVKEPLVDAIADALREWLPYLYLYLRKQDYALCASVIKHIKALLQGRRQLIAENLSQDGLVKLRRELVSQMVSANRLQKLDIIVRQPDLGILADDEILSVHQHRHVYLEVKAAVASACGLGETAEFHFSLYNSRAEKEKFITESYCLVLNSSGIPRDESKAGKMCTLFIDLSHRDMNENLWLLCRIIRNGRMKYAEKDRDLAPSEPGPSPLPKEFAQGKACGTTFRRPFGVAAFHVGALLEDKKEVDCECDMKIYVPKDELQFAQLHEAIIGRCEDLEESKKADKLRIALRSFSGDLNQVVGSQLGLLQGIPYTARREFPDVVMPGITRNELYVTLVSAEFQQGRKTAGKNVEVVLEVRHANGETLADVISRGAGEPMMTVFESIILYHSNYPLWEETVKLVIPLDKFEKAHIFLTFRHCSSNEDKTEKAFAYVFLPLVQGKQCVVHDGLHRLHLYKVEKAENVATLSDAAGSFAAPEQNLTGENAQMPQPPRTTLLKDTCTVRTFLCSTKYTQNNNLLNLLNWKDMSKDVGQAQSEQIVTEVLRCVRNIGELEVAKFLRDILDALFDIITSKLNNRGQLDDLAFPALVFILGIVSDRRFNNFSSVLNNYIEEHFSARDAVFHLIDPLKRLLDDATNPGKAKELLVGSIKVWEYLFGLIIRARLLQREYEAQNNDPLANANERHFLEMLSSLFDTINGMMRLSQAETMITKTIALQNFPSIIPDLVKVFSPIEVVHIATAFTDSASFQRGGMTVFKTQLIHSFVKGPLFDNEVSRREITKAFVRWMGELIQPSDNAQWRDTMRASVLVVLEFLEKFQRIVVMTGDSGEGVERQNIVALLSLLPTLLSAYRA</sequence>
<comment type="caution">
    <text evidence="7">The sequence shown here is derived from an EMBL/GenBank/DDBJ whole genome shotgun (WGS) entry which is preliminary data.</text>
</comment>
<dbReference type="InterPro" id="IPR036028">
    <property type="entry name" value="SH3-like_dom_sf"/>
</dbReference>
<feature type="domain" description="C2 DOCK-type" evidence="6">
    <location>
        <begin position="544"/>
        <end position="723"/>
    </location>
</feature>
<accession>A0A8H7ZW31</accession>
<gene>
    <name evidence="7" type="ORF">BJ554DRAFT_7308</name>
</gene>
<evidence type="ECO:0000256" key="5">
    <source>
        <dbReference type="SAM" id="MobiDB-lite"/>
    </source>
</evidence>
<dbReference type="PROSITE" id="PS51650">
    <property type="entry name" value="C2_DOCK"/>
    <property type="match status" value="1"/>
</dbReference>
<dbReference type="SUPFAM" id="SSF50044">
    <property type="entry name" value="SH3-domain"/>
    <property type="match status" value="1"/>
</dbReference>
<comment type="similarity">
    <text evidence="4">Belongs to the DOCK family.</text>
</comment>
<organism evidence="7 8">
    <name type="scientific">Olpidium bornovanus</name>
    <dbReference type="NCBI Taxonomy" id="278681"/>
    <lineage>
        <taxon>Eukaryota</taxon>
        <taxon>Fungi</taxon>
        <taxon>Fungi incertae sedis</taxon>
        <taxon>Olpidiomycota</taxon>
        <taxon>Olpidiomycotina</taxon>
        <taxon>Olpidiomycetes</taxon>
        <taxon>Olpidiales</taxon>
        <taxon>Olpidiaceae</taxon>
        <taxon>Olpidium</taxon>
    </lineage>
</organism>
<feature type="region of interest" description="Disordered" evidence="5">
    <location>
        <begin position="114"/>
        <end position="136"/>
    </location>
</feature>
<dbReference type="InterPro" id="IPR027007">
    <property type="entry name" value="C2_DOCK-type_domain"/>
</dbReference>
<feature type="region of interest" description="Disordered" evidence="5">
    <location>
        <begin position="23"/>
        <end position="56"/>
    </location>
</feature>
<evidence type="ECO:0000256" key="2">
    <source>
        <dbReference type="ARBA" id="ARBA00022443"/>
    </source>
</evidence>
<comment type="subcellular location">
    <subcellularLocation>
        <location evidence="1">Cytoplasm</location>
    </subcellularLocation>
</comment>